<reference evidence="2 3" key="1">
    <citation type="submission" date="2018-06" db="EMBL/GenBank/DDBJ databases">
        <title>Genomic Encyclopedia of Type Strains, Phase III (KMG-III): the genomes of soil and plant-associated and newly described type strains.</title>
        <authorList>
            <person name="Whitman W."/>
        </authorList>
    </citation>
    <scope>NUCLEOTIDE SEQUENCE [LARGE SCALE GENOMIC DNA]</scope>
    <source>
        <strain evidence="2 3">CGMCC 1.12504</strain>
    </source>
</reference>
<dbReference type="Proteomes" id="UP000249518">
    <property type="component" value="Unassembled WGS sequence"/>
</dbReference>
<name>A0A328WXC9_9FLAO</name>
<evidence type="ECO:0000313" key="3">
    <source>
        <dbReference type="Proteomes" id="UP000249518"/>
    </source>
</evidence>
<organism evidence="2 3">
    <name type="scientific">Flavobacterium lacus</name>
    <dbReference type="NCBI Taxonomy" id="1353778"/>
    <lineage>
        <taxon>Bacteria</taxon>
        <taxon>Pseudomonadati</taxon>
        <taxon>Bacteroidota</taxon>
        <taxon>Flavobacteriia</taxon>
        <taxon>Flavobacteriales</taxon>
        <taxon>Flavobacteriaceae</taxon>
        <taxon>Flavobacterium</taxon>
    </lineage>
</organism>
<dbReference type="Pfam" id="PF13585">
    <property type="entry name" value="CHU_C"/>
    <property type="match status" value="1"/>
</dbReference>
<dbReference type="InterPro" id="IPR049804">
    <property type="entry name" value="Choice_anch_L"/>
</dbReference>
<accession>A0A328WXC9</accession>
<sequence length="763" mass="83002">MKFAKNTFFLFFLIAFLQSSYAQYIQVDDNRTVEELVENILINSSCANVSNISVSGWAFTNGNSYGYFNANGSSFPFADGVILSTGRAASAVGPNTNLLSEGPTNWPGDNDLQNAINENNTINATVIEFDFLPFANKVSFQYIFSSEQYLSNPNPNQCNFSDGFAFLLKEASSSDYTNLAVVPGTNIPVKIPTVRGSGTICPPANEQYFDAFNGNEHPTNFNGQTRILTAESSVVPGVLYHIKLVIADQGNNLYDSAIFLGGGSFSVETDLGTPRLISTGNPLCPDETVLLDATNATAIGFKWFRNNIELVGENNPTFLVEEFGSYKVEVIFNSTCSSFGEIEIEYSTNPIPSNTTITQCDADGDGFALFNLNDANGGVIGSNTNVGSPFYYLTQVDAENAQNPITNFSAFQNTTVNQVIFARLQNNFGCFGISEVTLSTSTSTVTIPSFDVCDSDAIQDGITSIDLNTEISPTVLSNFAPGLIVNYYQTEGNAQLQTNQIASPFTNITAFEEIIYARITDGVSCFGIIPITINIKTFEPANFENEELFVCENESITIGVSDIFESYVWNNGEITPEIIISQPGTYTVVVSNVDGCLAQKTFVVTASGPATITSISINDFLGNNNTVQINYTGLGNYVFSLDGSYFQDSPIFNNVGAGEYTVVINDVNGCDSVSQSIFVVDYPKFFTPNGDGINDFWKIENLNQPGAKIYIFNRYGKLVKQIASNGNGWDGTFSGSPLPASDYWFTLFLEDGRIIKGHFALKR</sequence>
<evidence type="ECO:0000256" key="1">
    <source>
        <dbReference type="SAM" id="SignalP"/>
    </source>
</evidence>
<gene>
    <name evidence="2" type="ORF">B0I10_101182</name>
</gene>
<dbReference type="RefSeq" id="WP_112084600.1">
    <property type="nucleotide sequence ID" value="NZ_QLSV01000001.1"/>
</dbReference>
<evidence type="ECO:0000313" key="2">
    <source>
        <dbReference type="EMBL" id="RAR51010.1"/>
    </source>
</evidence>
<feature type="signal peptide" evidence="1">
    <location>
        <begin position="1"/>
        <end position="22"/>
    </location>
</feature>
<feature type="chain" id="PRO_5016309635" evidence="1">
    <location>
        <begin position="23"/>
        <end position="763"/>
    </location>
</feature>
<dbReference type="NCBIfam" id="TIGR04131">
    <property type="entry name" value="Bac_Flav_CTERM"/>
    <property type="match status" value="1"/>
</dbReference>
<comment type="caution">
    <text evidence="2">The sequence shown here is derived from an EMBL/GenBank/DDBJ whole genome shotgun (WGS) entry which is preliminary data.</text>
</comment>
<dbReference type="EMBL" id="QLSV01000001">
    <property type="protein sequence ID" value="RAR51010.1"/>
    <property type="molecule type" value="Genomic_DNA"/>
</dbReference>
<dbReference type="InterPro" id="IPR026341">
    <property type="entry name" value="T9SS_type_B"/>
</dbReference>
<proteinExistence type="predicted"/>
<dbReference type="AlphaFoldDB" id="A0A328WXC9"/>
<keyword evidence="3" id="KW-1185">Reference proteome</keyword>
<dbReference type="NCBIfam" id="NF038133">
    <property type="entry name" value="choice_anch_L"/>
    <property type="match status" value="1"/>
</dbReference>
<keyword evidence="1" id="KW-0732">Signal</keyword>
<protein>
    <submittedName>
        <fullName evidence="2">Gliding motility-associated-like protein</fullName>
    </submittedName>
</protein>
<dbReference type="OrthoDB" id="9765926at2"/>